<evidence type="ECO:0000313" key="3">
    <source>
        <dbReference type="Proteomes" id="UP000621799"/>
    </source>
</evidence>
<feature type="transmembrane region" description="Helical" evidence="1">
    <location>
        <begin position="34"/>
        <end position="54"/>
    </location>
</feature>
<organism evidence="2 3">
    <name type="scientific">Zarconia navalis LEGE 11467</name>
    <dbReference type="NCBI Taxonomy" id="1828826"/>
    <lineage>
        <taxon>Bacteria</taxon>
        <taxon>Bacillati</taxon>
        <taxon>Cyanobacteriota</taxon>
        <taxon>Cyanophyceae</taxon>
        <taxon>Oscillatoriophycideae</taxon>
        <taxon>Oscillatoriales</taxon>
        <taxon>Oscillatoriales incertae sedis</taxon>
        <taxon>Zarconia</taxon>
        <taxon>Zarconia navalis</taxon>
    </lineage>
</organism>
<keyword evidence="1" id="KW-1133">Transmembrane helix</keyword>
<keyword evidence="3" id="KW-1185">Reference proteome</keyword>
<proteinExistence type="predicted"/>
<dbReference type="Proteomes" id="UP000621799">
    <property type="component" value="Unassembled WGS sequence"/>
</dbReference>
<reference evidence="2" key="1">
    <citation type="submission" date="2020-10" db="EMBL/GenBank/DDBJ databases">
        <authorList>
            <person name="Castelo-Branco R."/>
            <person name="Eusebio N."/>
            <person name="Adriana R."/>
            <person name="Vieira A."/>
            <person name="Brugerolle De Fraissinette N."/>
            <person name="Rezende De Castro R."/>
            <person name="Schneider M.P."/>
            <person name="Vasconcelos V."/>
            <person name="Leao P.N."/>
        </authorList>
    </citation>
    <scope>NUCLEOTIDE SEQUENCE</scope>
    <source>
        <strain evidence="2">LEGE 11467</strain>
    </source>
</reference>
<dbReference type="AlphaFoldDB" id="A0A928Z959"/>
<evidence type="ECO:0000256" key="1">
    <source>
        <dbReference type="SAM" id="Phobius"/>
    </source>
</evidence>
<name>A0A928Z959_9CYAN</name>
<dbReference type="RefSeq" id="WP_264321589.1">
    <property type="nucleotide sequence ID" value="NZ_JADEXN010000187.1"/>
</dbReference>
<comment type="caution">
    <text evidence="2">The sequence shown here is derived from an EMBL/GenBank/DDBJ whole genome shotgun (WGS) entry which is preliminary data.</text>
</comment>
<feature type="non-terminal residue" evidence="2">
    <location>
        <position position="1"/>
    </location>
</feature>
<evidence type="ECO:0000313" key="2">
    <source>
        <dbReference type="EMBL" id="MBE9041378.1"/>
    </source>
</evidence>
<sequence length="81" mass="8738">PNTLPPPNALTQSALAKLETQNLEIQKLYGRIRWLTGFSVGALAMTAGLTFLVLGSRFLPDGLLPIPSAQRSLVESVSPRH</sequence>
<keyword evidence="1" id="KW-0812">Transmembrane</keyword>
<dbReference type="EMBL" id="JADEXN010000187">
    <property type="protein sequence ID" value="MBE9041378.1"/>
    <property type="molecule type" value="Genomic_DNA"/>
</dbReference>
<keyword evidence="1" id="KW-0472">Membrane</keyword>
<protein>
    <submittedName>
        <fullName evidence="2">Uncharacterized protein</fullName>
    </submittedName>
</protein>
<gene>
    <name evidence="2" type="ORF">IQ235_11355</name>
</gene>
<accession>A0A928Z959</accession>